<sequence>MVEEPAVTVDVMHCCVSKLSQQLEVASSSSRRRHPRTHYPAPASPISAYETAGRRGSTTSFVAHDSKAEPPDPVHLPRTCTGGCLIA</sequence>
<dbReference type="Proteomes" id="UP000015241">
    <property type="component" value="Unassembled WGS sequence"/>
</dbReference>
<dbReference type="AlphaFoldDB" id="S8E4U2"/>
<proteinExistence type="predicted"/>
<organism evidence="2 3">
    <name type="scientific">Fomitopsis schrenkii</name>
    <name type="common">Brown rot fungus</name>
    <dbReference type="NCBI Taxonomy" id="2126942"/>
    <lineage>
        <taxon>Eukaryota</taxon>
        <taxon>Fungi</taxon>
        <taxon>Dikarya</taxon>
        <taxon>Basidiomycota</taxon>
        <taxon>Agaricomycotina</taxon>
        <taxon>Agaricomycetes</taxon>
        <taxon>Polyporales</taxon>
        <taxon>Fomitopsis</taxon>
    </lineage>
</organism>
<dbReference type="EMBL" id="KE504154">
    <property type="protein sequence ID" value="EPS99712.1"/>
    <property type="molecule type" value="Genomic_DNA"/>
</dbReference>
<evidence type="ECO:0000313" key="3">
    <source>
        <dbReference type="Proteomes" id="UP000015241"/>
    </source>
</evidence>
<keyword evidence="3" id="KW-1185">Reference proteome</keyword>
<dbReference type="InParanoid" id="S8E4U2"/>
<evidence type="ECO:0000256" key="1">
    <source>
        <dbReference type="SAM" id="MobiDB-lite"/>
    </source>
</evidence>
<evidence type="ECO:0000313" key="2">
    <source>
        <dbReference type="EMBL" id="EPS99712.1"/>
    </source>
</evidence>
<accession>S8E4U2</accession>
<reference evidence="2 3" key="1">
    <citation type="journal article" date="2012" name="Science">
        <title>The Paleozoic origin of enzymatic lignin decomposition reconstructed from 31 fungal genomes.</title>
        <authorList>
            <person name="Floudas D."/>
            <person name="Binder M."/>
            <person name="Riley R."/>
            <person name="Barry K."/>
            <person name="Blanchette R.A."/>
            <person name="Henrissat B."/>
            <person name="Martinez A.T."/>
            <person name="Otillar R."/>
            <person name="Spatafora J.W."/>
            <person name="Yadav J.S."/>
            <person name="Aerts A."/>
            <person name="Benoit I."/>
            <person name="Boyd A."/>
            <person name="Carlson A."/>
            <person name="Copeland A."/>
            <person name="Coutinho P.M."/>
            <person name="de Vries R.P."/>
            <person name="Ferreira P."/>
            <person name="Findley K."/>
            <person name="Foster B."/>
            <person name="Gaskell J."/>
            <person name="Glotzer D."/>
            <person name="Gorecki P."/>
            <person name="Heitman J."/>
            <person name="Hesse C."/>
            <person name="Hori C."/>
            <person name="Igarashi K."/>
            <person name="Jurgens J.A."/>
            <person name="Kallen N."/>
            <person name="Kersten P."/>
            <person name="Kohler A."/>
            <person name="Kuees U."/>
            <person name="Kumar T.K.A."/>
            <person name="Kuo A."/>
            <person name="LaButti K."/>
            <person name="Larrondo L.F."/>
            <person name="Lindquist E."/>
            <person name="Ling A."/>
            <person name="Lombard V."/>
            <person name="Lucas S."/>
            <person name="Lundell T."/>
            <person name="Martin R."/>
            <person name="McLaughlin D.J."/>
            <person name="Morgenstern I."/>
            <person name="Morin E."/>
            <person name="Murat C."/>
            <person name="Nagy L.G."/>
            <person name="Nolan M."/>
            <person name="Ohm R.A."/>
            <person name="Patyshakuliyeva A."/>
            <person name="Rokas A."/>
            <person name="Ruiz-Duenas F.J."/>
            <person name="Sabat G."/>
            <person name="Salamov A."/>
            <person name="Samejima M."/>
            <person name="Schmutz J."/>
            <person name="Slot J.C."/>
            <person name="St John F."/>
            <person name="Stenlid J."/>
            <person name="Sun H."/>
            <person name="Sun S."/>
            <person name="Syed K."/>
            <person name="Tsang A."/>
            <person name="Wiebenga A."/>
            <person name="Young D."/>
            <person name="Pisabarro A."/>
            <person name="Eastwood D.C."/>
            <person name="Martin F."/>
            <person name="Cullen D."/>
            <person name="Grigoriev I.V."/>
            <person name="Hibbett D.S."/>
        </authorList>
    </citation>
    <scope>NUCLEOTIDE SEQUENCE</scope>
    <source>
        <strain evidence="3">FP-58527</strain>
    </source>
</reference>
<gene>
    <name evidence="2" type="ORF">FOMPIDRAFT_1024042</name>
</gene>
<name>S8E4U2_FOMSC</name>
<feature type="region of interest" description="Disordered" evidence="1">
    <location>
        <begin position="25"/>
        <end position="74"/>
    </location>
</feature>
<dbReference type="HOGENOM" id="CLU_2483391_0_0_1"/>
<protein>
    <submittedName>
        <fullName evidence="2">Uncharacterized protein</fullName>
    </submittedName>
</protein>